<gene>
    <name evidence="1" type="ORF">WS67_18580</name>
</gene>
<evidence type="ECO:0000313" key="1">
    <source>
        <dbReference type="EMBL" id="KVE25279.1"/>
    </source>
</evidence>
<organism evidence="1 2">
    <name type="scientific">Burkholderia singularis</name>
    <dbReference type="NCBI Taxonomy" id="1503053"/>
    <lineage>
        <taxon>Bacteria</taxon>
        <taxon>Pseudomonadati</taxon>
        <taxon>Pseudomonadota</taxon>
        <taxon>Betaproteobacteria</taxon>
        <taxon>Burkholderiales</taxon>
        <taxon>Burkholderiaceae</taxon>
        <taxon>Burkholderia</taxon>
        <taxon>pseudomallei group</taxon>
    </lineage>
</organism>
<keyword evidence="2" id="KW-1185">Reference proteome</keyword>
<reference evidence="1 2" key="1">
    <citation type="submission" date="2015-11" db="EMBL/GenBank/DDBJ databases">
        <title>Expanding the genomic diversity of Burkholderia species for the development of highly accurate diagnostics.</title>
        <authorList>
            <person name="Sahl J."/>
            <person name="Keim P."/>
            <person name="Wagner D."/>
        </authorList>
    </citation>
    <scope>NUCLEOTIDE SEQUENCE [LARGE SCALE GENOMIC DNA]</scope>
    <source>
        <strain evidence="1 2">TSV85</strain>
    </source>
</reference>
<dbReference type="Proteomes" id="UP000062788">
    <property type="component" value="Unassembled WGS sequence"/>
</dbReference>
<dbReference type="AlphaFoldDB" id="A0A118DMQ7"/>
<name>A0A118DMQ7_9BURK</name>
<dbReference type="EMBL" id="LOWA01000042">
    <property type="protein sequence ID" value="KVE25279.1"/>
    <property type="molecule type" value="Genomic_DNA"/>
</dbReference>
<accession>A0A118DMQ7</accession>
<proteinExistence type="predicted"/>
<protein>
    <submittedName>
        <fullName evidence="1">Uncharacterized protein</fullName>
    </submittedName>
</protein>
<sequence>MYRRRAVVSLPFPGDLPPPPSFDDIRYPVRPGIQLTAARANGAEDGWSRRAKPAAVTKCCGENETFFAKRVATKSARAVGNKKAARAKRMTSTFFGW</sequence>
<evidence type="ECO:0000313" key="2">
    <source>
        <dbReference type="Proteomes" id="UP000062788"/>
    </source>
</evidence>
<comment type="caution">
    <text evidence="1">The sequence shown here is derived from an EMBL/GenBank/DDBJ whole genome shotgun (WGS) entry which is preliminary data.</text>
</comment>